<dbReference type="Pfam" id="PF16868">
    <property type="entry name" value="NMT1_3"/>
    <property type="match status" value="1"/>
</dbReference>
<feature type="signal peptide" evidence="1">
    <location>
        <begin position="1"/>
        <end position="22"/>
    </location>
</feature>
<dbReference type="PANTHER" id="PTHR42941">
    <property type="entry name" value="SLL1037 PROTEIN"/>
    <property type="match status" value="1"/>
</dbReference>
<dbReference type="AlphaFoldDB" id="A0A934IGQ5"/>
<organism evidence="2 3">
    <name type="scientific">Palleronia pontilimi</name>
    <dbReference type="NCBI Taxonomy" id="1964209"/>
    <lineage>
        <taxon>Bacteria</taxon>
        <taxon>Pseudomonadati</taxon>
        <taxon>Pseudomonadota</taxon>
        <taxon>Alphaproteobacteria</taxon>
        <taxon>Rhodobacterales</taxon>
        <taxon>Roseobacteraceae</taxon>
        <taxon>Palleronia</taxon>
    </lineage>
</organism>
<dbReference type="RefSeq" id="WP_198915701.1">
    <property type="nucleotide sequence ID" value="NZ_JAEKPD010000007.1"/>
</dbReference>
<evidence type="ECO:0000313" key="2">
    <source>
        <dbReference type="EMBL" id="MBJ3762521.1"/>
    </source>
</evidence>
<keyword evidence="1" id="KW-0732">Signal</keyword>
<dbReference type="NCBIfam" id="TIGR02122">
    <property type="entry name" value="TRAP_TAXI"/>
    <property type="match status" value="1"/>
</dbReference>
<dbReference type="PANTHER" id="PTHR42941:SF1">
    <property type="entry name" value="SLL1037 PROTEIN"/>
    <property type="match status" value="1"/>
</dbReference>
<protein>
    <submittedName>
        <fullName evidence="2">TAXI family TRAP transporter solute-binding subunit</fullName>
    </submittedName>
</protein>
<feature type="chain" id="PRO_5037324468" evidence="1">
    <location>
        <begin position="23"/>
        <end position="326"/>
    </location>
</feature>
<accession>A0A934IGQ5</accession>
<name>A0A934IGQ5_9RHOB</name>
<comment type="caution">
    <text evidence="2">The sequence shown here is derived from an EMBL/GenBank/DDBJ whole genome shotgun (WGS) entry which is preliminary data.</text>
</comment>
<proteinExistence type="predicted"/>
<dbReference type="Gene3D" id="3.40.190.10">
    <property type="entry name" value="Periplasmic binding protein-like II"/>
    <property type="match status" value="2"/>
</dbReference>
<reference evidence="2" key="1">
    <citation type="submission" date="2020-12" db="EMBL/GenBank/DDBJ databases">
        <title>Bacterial taxonomy.</title>
        <authorList>
            <person name="Pan X."/>
        </authorList>
    </citation>
    <scope>NUCLEOTIDE SEQUENCE</scope>
    <source>
        <strain evidence="2">KCTC 52957</strain>
    </source>
</reference>
<evidence type="ECO:0000256" key="1">
    <source>
        <dbReference type="SAM" id="SignalP"/>
    </source>
</evidence>
<gene>
    <name evidence="2" type="ORF">ILP92_07165</name>
</gene>
<dbReference type="InterPro" id="IPR011852">
    <property type="entry name" value="TRAP_TAXI"/>
</dbReference>
<dbReference type="SUPFAM" id="SSF53850">
    <property type="entry name" value="Periplasmic binding protein-like II"/>
    <property type="match status" value="1"/>
</dbReference>
<dbReference type="EMBL" id="JAEKPD010000007">
    <property type="protein sequence ID" value="MBJ3762521.1"/>
    <property type="molecule type" value="Genomic_DNA"/>
</dbReference>
<evidence type="ECO:0000313" key="3">
    <source>
        <dbReference type="Proteomes" id="UP000642488"/>
    </source>
</evidence>
<dbReference type="Proteomes" id="UP000642488">
    <property type="component" value="Unassembled WGS sequence"/>
</dbReference>
<keyword evidence="3" id="KW-1185">Reference proteome</keyword>
<sequence length="326" mass="34313">MTFIRATCLAIALAGPATMPLAAQESYRITTGDPGGVYYPVAGAICSLVNRAAQTRPPCRTITSDGSVANLEALRTNQARFAIAQNDIATQAHGGRGLFDGAAPFDTLRTVFSLHNETLTILARGDSGITTFDDLRGRRVNLGNVGSGQRATTDAILDAKGWSLEDFELVSELSASDQTAELCAGDLDAGIYIVGHPAGVIAAALAACDLVFVAADDADIAALVDSRDEFDLTEIPAETYPQAPDPVATLGVRASLFTTAATMDDTVDHMVASVMRDLDRLTSAHPSLAALTPEPMVRLTSSVPLHPAARRYFQVTGYLDLQSDAD</sequence>